<dbReference type="Gene3D" id="1.10.10.10">
    <property type="entry name" value="Winged helix-like DNA-binding domain superfamily/Winged helix DNA-binding domain"/>
    <property type="match status" value="1"/>
</dbReference>
<sequence>MRALNNSSEEEFLKVYDSGKYVTPDGYTSDIAVFTIVSEKNTLSKIPKKVLKLMLIKRHTRDHEGNPNIEGGKWALPGGFVHPDETAYEAAVRELEEETSVKDIHLQHYQVYDQPGRDPRGWILSNAHYAIVKEQYLDSKKANDDAQEVELFSMEEIESLNLAFDHEKIVKDAFDIIKREMIQTPLAKEFLPKEFIASELQNVLLTVTDKSSIKGKSAWSRKIKNLSFIEPVLTEEGQPKTTQRFSDRPSALFRFVDREVPLPSLY</sequence>
<dbReference type="CDD" id="cd18873">
    <property type="entry name" value="NUDIX_NadM_like"/>
    <property type="match status" value="1"/>
</dbReference>
<accession>A0A0C2RNA7</accession>
<dbReference type="Proteomes" id="UP000031972">
    <property type="component" value="Unassembled WGS sequence"/>
</dbReference>
<dbReference type="PANTHER" id="PTHR43736:SF1">
    <property type="entry name" value="DIHYDRONEOPTERIN TRIPHOSPHATE DIPHOSPHATASE"/>
    <property type="match status" value="1"/>
</dbReference>
<comment type="similarity">
    <text evidence="1">Belongs to the Nudix hydrolase family.</text>
</comment>
<dbReference type="InterPro" id="IPR036390">
    <property type="entry name" value="WH_DNA-bd_sf"/>
</dbReference>
<gene>
    <name evidence="3" type="ORF">KR50_36770</name>
</gene>
<comment type="caution">
    <text evidence="3">The sequence shown here is derived from an EMBL/GenBank/DDBJ whole genome shotgun (WGS) entry which is preliminary data.</text>
</comment>
<proteinExistence type="inferred from homology"/>
<evidence type="ECO:0000313" key="3">
    <source>
        <dbReference type="EMBL" id="KIL43274.1"/>
    </source>
</evidence>
<evidence type="ECO:0000313" key="4">
    <source>
        <dbReference type="Proteomes" id="UP000031972"/>
    </source>
</evidence>
<evidence type="ECO:0000256" key="1">
    <source>
        <dbReference type="ARBA" id="ARBA00005582"/>
    </source>
</evidence>
<reference evidence="3 4" key="1">
    <citation type="submission" date="2015-01" db="EMBL/GenBank/DDBJ databases">
        <title>Jeotgalibacillus campisalis genome sequencing.</title>
        <authorList>
            <person name="Goh K.M."/>
            <person name="Chan K.-G."/>
            <person name="Yaakop A.S."/>
            <person name="Ee R."/>
            <person name="Gan H.M."/>
            <person name="Chan C.S."/>
        </authorList>
    </citation>
    <scope>NUCLEOTIDE SEQUENCE [LARGE SCALE GENOMIC DNA]</scope>
    <source>
        <strain evidence="3 4">SF-57</strain>
    </source>
</reference>
<organism evidence="3 4">
    <name type="scientific">Jeotgalibacillus campisalis</name>
    <dbReference type="NCBI Taxonomy" id="220754"/>
    <lineage>
        <taxon>Bacteria</taxon>
        <taxon>Bacillati</taxon>
        <taxon>Bacillota</taxon>
        <taxon>Bacilli</taxon>
        <taxon>Bacillales</taxon>
        <taxon>Caryophanaceae</taxon>
        <taxon>Jeotgalibacillus</taxon>
    </lineage>
</organism>
<feature type="domain" description="Nudix hydrolase" evidence="2">
    <location>
        <begin position="28"/>
        <end position="175"/>
    </location>
</feature>
<dbReference type="PANTHER" id="PTHR43736">
    <property type="entry name" value="ADP-RIBOSE PYROPHOSPHATASE"/>
    <property type="match status" value="1"/>
</dbReference>
<dbReference type="Gene3D" id="3.90.79.10">
    <property type="entry name" value="Nucleoside Triphosphate Pyrophosphohydrolase"/>
    <property type="match status" value="1"/>
</dbReference>
<dbReference type="InterPro" id="IPR036388">
    <property type="entry name" value="WH-like_DNA-bd_sf"/>
</dbReference>
<dbReference type="Pfam" id="PF00293">
    <property type="entry name" value="NUDIX"/>
    <property type="match status" value="1"/>
</dbReference>
<dbReference type="PATRIC" id="fig|220754.4.peg.3688"/>
<dbReference type="EMBL" id="JXRR01000022">
    <property type="protein sequence ID" value="KIL43274.1"/>
    <property type="molecule type" value="Genomic_DNA"/>
</dbReference>
<protein>
    <submittedName>
        <fullName evidence="3">ADP-ribose pyrophosphatase</fullName>
    </submittedName>
</protein>
<dbReference type="SUPFAM" id="SSF46785">
    <property type="entry name" value="Winged helix' DNA-binding domain"/>
    <property type="match status" value="1"/>
</dbReference>
<dbReference type="InterPro" id="IPR000086">
    <property type="entry name" value="NUDIX_hydrolase_dom"/>
</dbReference>
<name>A0A0C2RNA7_9BACL</name>
<dbReference type="InterPro" id="IPR015797">
    <property type="entry name" value="NUDIX_hydrolase-like_dom_sf"/>
</dbReference>
<keyword evidence="4" id="KW-1185">Reference proteome</keyword>
<dbReference type="AlphaFoldDB" id="A0A0C2RNA7"/>
<dbReference type="SUPFAM" id="SSF55811">
    <property type="entry name" value="Nudix"/>
    <property type="match status" value="1"/>
</dbReference>
<dbReference type="PROSITE" id="PS51462">
    <property type="entry name" value="NUDIX"/>
    <property type="match status" value="1"/>
</dbReference>
<evidence type="ECO:0000259" key="2">
    <source>
        <dbReference type="PROSITE" id="PS51462"/>
    </source>
</evidence>